<evidence type="ECO:0000256" key="1">
    <source>
        <dbReference type="ARBA" id="ARBA00022723"/>
    </source>
</evidence>
<dbReference type="GO" id="GO:0046872">
    <property type="term" value="F:metal ion binding"/>
    <property type="evidence" value="ECO:0007669"/>
    <property type="project" value="UniProtKB-KW"/>
</dbReference>
<evidence type="ECO:0000313" key="8">
    <source>
        <dbReference type="EMBL" id="KAF4611934.1"/>
    </source>
</evidence>
<dbReference type="SUPFAM" id="SSF52540">
    <property type="entry name" value="P-loop containing nucleoside triphosphate hydrolases"/>
    <property type="match status" value="1"/>
</dbReference>
<dbReference type="GO" id="GO:0005834">
    <property type="term" value="C:heterotrimeric G-protein complex"/>
    <property type="evidence" value="ECO:0007669"/>
    <property type="project" value="TreeGrafter"/>
</dbReference>
<evidence type="ECO:0000256" key="3">
    <source>
        <dbReference type="ARBA" id="ARBA00023134"/>
    </source>
</evidence>
<dbReference type="InterPro" id="IPR027417">
    <property type="entry name" value="P-loop_NTPase"/>
</dbReference>
<proteinExistence type="predicted"/>
<dbReference type="GO" id="GO:0003924">
    <property type="term" value="F:GTPase activity"/>
    <property type="evidence" value="ECO:0007669"/>
    <property type="project" value="InterPro"/>
</dbReference>
<dbReference type="SMART" id="SM00275">
    <property type="entry name" value="G_alpha"/>
    <property type="match status" value="1"/>
</dbReference>
<evidence type="ECO:0000256" key="4">
    <source>
        <dbReference type="ARBA" id="ARBA00023224"/>
    </source>
</evidence>
<keyword evidence="4" id="KW-0807">Transducer</keyword>
<evidence type="ECO:0000313" key="9">
    <source>
        <dbReference type="Proteomes" id="UP000521872"/>
    </source>
</evidence>
<dbReference type="PROSITE" id="PS51882">
    <property type="entry name" value="G_ALPHA"/>
    <property type="match status" value="1"/>
</dbReference>
<dbReference type="Proteomes" id="UP000521872">
    <property type="component" value="Unassembled WGS sequence"/>
</dbReference>
<evidence type="ECO:0008006" key="10">
    <source>
        <dbReference type="Google" id="ProtNLM"/>
    </source>
</evidence>
<keyword evidence="2 5" id="KW-0547">Nucleotide-binding</keyword>
<dbReference type="AlphaFoldDB" id="A0A8H4QJ98"/>
<dbReference type="GO" id="GO:0005737">
    <property type="term" value="C:cytoplasm"/>
    <property type="evidence" value="ECO:0007669"/>
    <property type="project" value="TreeGrafter"/>
</dbReference>
<comment type="caution">
    <text evidence="8">The sequence shown here is derived from an EMBL/GenBank/DDBJ whole genome shotgun (WGS) entry which is preliminary data.</text>
</comment>
<dbReference type="GO" id="GO:0005525">
    <property type="term" value="F:GTP binding"/>
    <property type="evidence" value="ECO:0007669"/>
    <property type="project" value="UniProtKB-KW"/>
</dbReference>
<feature type="region of interest" description="Disordered" evidence="7">
    <location>
        <begin position="1"/>
        <end position="53"/>
    </location>
</feature>
<sequence>MARSLDEDPLTLAMAPPPDETPEQRAIREAAEAEAKRISDEIDEQIRKEREAEKKKRRPVKLLLLGQSESGKTATLKNFQLTYAKREWSEEKAAWRSVILLNLVRNVNEIISHLTSEMADIPYYPDDSSEDVNLPPRPARPLPRLKFNEKHNEFRTRLAPLQGVQLALEQRLGHASLEMQSTTVNTAAAFEQSVQNHRRALQEFSINSSNGWKSALDRFRGRASNKENGNSSPTTDSPTSSSRARDTEEELLDIIASCRDDIKALWEDNIVTEVLNRRKIRLEDAPGFFINDAERIANRDYQPTDDDVIRARLRTLGVQEYRFIFDHSTQGRGMGQEWRLYDVGGTRSSRAAWYPYFDDVDAIIFLAPISPFDEKLAEDRRVNRLEDSYLLWKSVVSCKLLTRTQLILFLNKCDLLVAKLQRGIRIRDSVPSFGDRKNDLATATKYFQQHFREISRNHSPVQRPFYVHLTSVIDTRSTAVTLGAVEESILREHLRRADLM</sequence>
<dbReference type="InterPro" id="IPR001019">
    <property type="entry name" value="Gprotein_alpha_su"/>
</dbReference>
<dbReference type="FunFam" id="3.40.50.300:FF:000692">
    <property type="entry name" value="Guanine nucleotide-binding protein subunit alpha"/>
    <property type="match status" value="1"/>
</dbReference>
<protein>
    <recommendedName>
        <fullName evidence="10">G-alpha-domain-containing protein</fullName>
    </recommendedName>
</protein>
<dbReference type="Gene3D" id="1.10.400.10">
    <property type="entry name" value="GI Alpha 1, domain 2-like"/>
    <property type="match status" value="1"/>
</dbReference>
<evidence type="ECO:0000256" key="7">
    <source>
        <dbReference type="SAM" id="MobiDB-lite"/>
    </source>
</evidence>
<evidence type="ECO:0000256" key="6">
    <source>
        <dbReference type="PIRSR" id="PIRSR601019-2"/>
    </source>
</evidence>
<dbReference type="InterPro" id="IPR011025">
    <property type="entry name" value="GproteinA_insert"/>
</dbReference>
<reference evidence="8 9" key="1">
    <citation type="submission" date="2019-12" db="EMBL/GenBank/DDBJ databases">
        <authorList>
            <person name="Floudas D."/>
            <person name="Bentzer J."/>
            <person name="Ahren D."/>
            <person name="Johansson T."/>
            <person name="Persson P."/>
            <person name="Tunlid A."/>
        </authorList>
    </citation>
    <scope>NUCLEOTIDE SEQUENCE [LARGE SCALE GENOMIC DNA]</scope>
    <source>
        <strain evidence="8 9">CBS 102.39</strain>
    </source>
</reference>
<dbReference type="PANTHER" id="PTHR10218:SF360">
    <property type="entry name" value="GUANINE NUCLEOTIDE-BINDING PROTEIN SUBUNIT ALPHA HOMOLOG"/>
    <property type="match status" value="1"/>
</dbReference>
<dbReference type="PANTHER" id="PTHR10218">
    <property type="entry name" value="GTP-BINDING PROTEIN ALPHA SUBUNIT"/>
    <property type="match status" value="1"/>
</dbReference>
<gene>
    <name evidence="8" type="ORF">D9613_003899</name>
</gene>
<dbReference type="GO" id="GO:0031683">
    <property type="term" value="F:G-protein beta/gamma-subunit complex binding"/>
    <property type="evidence" value="ECO:0007669"/>
    <property type="project" value="InterPro"/>
</dbReference>
<name>A0A8H4QJ98_9AGAR</name>
<dbReference type="Pfam" id="PF00503">
    <property type="entry name" value="G-alpha"/>
    <property type="match status" value="1"/>
</dbReference>
<feature type="compositionally biased region" description="Basic and acidic residues" evidence="7">
    <location>
        <begin position="22"/>
        <end position="53"/>
    </location>
</feature>
<dbReference type="GO" id="GO:0007188">
    <property type="term" value="P:adenylate cyclase-modulating G protein-coupled receptor signaling pathway"/>
    <property type="evidence" value="ECO:0007669"/>
    <property type="project" value="TreeGrafter"/>
</dbReference>
<dbReference type="EMBL" id="JAACJL010000057">
    <property type="protein sequence ID" value="KAF4611934.1"/>
    <property type="molecule type" value="Genomic_DNA"/>
</dbReference>
<keyword evidence="6" id="KW-0460">Magnesium</keyword>
<keyword evidence="3 5" id="KW-0342">GTP-binding</keyword>
<evidence type="ECO:0000256" key="5">
    <source>
        <dbReference type="PIRSR" id="PIRSR601019-1"/>
    </source>
</evidence>
<keyword evidence="1 6" id="KW-0479">Metal-binding</keyword>
<dbReference type="GO" id="GO:0001664">
    <property type="term" value="F:G protein-coupled receptor binding"/>
    <property type="evidence" value="ECO:0007669"/>
    <property type="project" value="TreeGrafter"/>
</dbReference>
<dbReference type="PRINTS" id="PR00318">
    <property type="entry name" value="GPROTEINA"/>
</dbReference>
<accession>A0A8H4QJ98</accession>
<feature type="region of interest" description="Disordered" evidence="7">
    <location>
        <begin position="222"/>
        <end position="246"/>
    </location>
</feature>
<feature type="binding site" evidence="5">
    <location>
        <begin position="411"/>
        <end position="414"/>
    </location>
    <ligand>
        <name>GTP</name>
        <dbReference type="ChEBI" id="CHEBI:37565"/>
    </ligand>
</feature>
<evidence type="ECO:0000256" key="2">
    <source>
        <dbReference type="ARBA" id="ARBA00022741"/>
    </source>
</evidence>
<organism evidence="8 9">
    <name type="scientific">Agrocybe pediades</name>
    <dbReference type="NCBI Taxonomy" id="84607"/>
    <lineage>
        <taxon>Eukaryota</taxon>
        <taxon>Fungi</taxon>
        <taxon>Dikarya</taxon>
        <taxon>Basidiomycota</taxon>
        <taxon>Agaricomycotina</taxon>
        <taxon>Agaricomycetes</taxon>
        <taxon>Agaricomycetidae</taxon>
        <taxon>Agaricales</taxon>
        <taxon>Agaricineae</taxon>
        <taxon>Strophariaceae</taxon>
        <taxon>Agrocybe</taxon>
    </lineage>
</organism>
<keyword evidence="9" id="KW-1185">Reference proteome</keyword>
<dbReference type="SUPFAM" id="SSF47895">
    <property type="entry name" value="Transducin (alpha subunit), insertion domain"/>
    <property type="match status" value="1"/>
</dbReference>
<feature type="binding site" evidence="6">
    <location>
        <position position="315"/>
    </location>
    <ligand>
        <name>Mg(2+)</name>
        <dbReference type="ChEBI" id="CHEBI:18420"/>
    </ligand>
</feature>
<feature type="compositionally biased region" description="Low complexity" evidence="7">
    <location>
        <begin position="231"/>
        <end position="242"/>
    </location>
</feature>
<dbReference type="Gene3D" id="3.40.50.300">
    <property type="entry name" value="P-loop containing nucleotide triphosphate hydrolases"/>
    <property type="match status" value="2"/>
</dbReference>